<keyword evidence="1" id="KW-0732">Signal</keyword>
<organism evidence="2 3">
    <name type="scientific">Flaviaesturariibacter aridisoli</name>
    <dbReference type="NCBI Taxonomy" id="2545761"/>
    <lineage>
        <taxon>Bacteria</taxon>
        <taxon>Pseudomonadati</taxon>
        <taxon>Bacteroidota</taxon>
        <taxon>Chitinophagia</taxon>
        <taxon>Chitinophagales</taxon>
        <taxon>Chitinophagaceae</taxon>
        <taxon>Flaviaestuariibacter</taxon>
    </lineage>
</organism>
<dbReference type="EMBL" id="SKFH01000002">
    <property type="protein sequence ID" value="TCZ74527.1"/>
    <property type="molecule type" value="Genomic_DNA"/>
</dbReference>
<protein>
    <recommendedName>
        <fullName evidence="4">GLPGLI family protein</fullName>
    </recommendedName>
</protein>
<feature type="signal peptide" evidence="1">
    <location>
        <begin position="1"/>
        <end position="19"/>
    </location>
</feature>
<reference evidence="2 3" key="1">
    <citation type="submission" date="2019-03" db="EMBL/GenBank/DDBJ databases">
        <authorList>
            <person name="Kim M.K.M."/>
        </authorList>
    </citation>
    <scope>NUCLEOTIDE SEQUENCE [LARGE SCALE GENOMIC DNA]</scope>
    <source>
        <strain evidence="2 3">17J68-15</strain>
    </source>
</reference>
<evidence type="ECO:0000313" key="3">
    <source>
        <dbReference type="Proteomes" id="UP000295164"/>
    </source>
</evidence>
<feature type="chain" id="PRO_5020223603" description="GLPGLI family protein" evidence="1">
    <location>
        <begin position="20"/>
        <end position="215"/>
    </location>
</feature>
<comment type="caution">
    <text evidence="2">The sequence shown here is derived from an EMBL/GenBank/DDBJ whole genome shotgun (WGS) entry which is preliminary data.</text>
</comment>
<gene>
    <name evidence="2" type="ORF">E0486_02560</name>
</gene>
<name>A0A4R4E662_9BACT</name>
<proteinExistence type="predicted"/>
<dbReference type="Proteomes" id="UP000295164">
    <property type="component" value="Unassembled WGS sequence"/>
</dbReference>
<dbReference type="OrthoDB" id="1467107at2"/>
<accession>A0A4R4E662</accession>
<evidence type="ECO:0000256" key="1">
    <source>
        <dbReference type="SAM" id="SignalP"/>
    </source>
</evidence>
<sequence>MKTVYALLALSLLATGVHAQKKLSEATISYDIVINTGTERPRAADFFDGATNTVYLKGNKSRSEMVSSLGTEATIIDEPGKSYYSVKEFGAQKYIIRMTESNWKEANRRFEDVQFGFTNESKTILGYKCLKAVGRLSDGSSFVVWYTPDLVPENKTFQYVNRNLPGLAMEYESNVGTTKITFTVSKINMSPVPAAKFDLPKSGFRIMSYEESKGQ</sequence>
<dbReference type="RefSeq" id="WP_131850571.1">
    <property type="nucleotide sequence ID" value="NZ_SKFH01000002.1"/>
</dbReference>
<keyword evidence="3" id="KW-1185">Reference proteome</keyword>
<evidence type="ECO:0008006" key="4">
    <source>
        <dbReference type="Google" id="ProtNLM"/>
    </source>
</evidence>
<dbReference type="Pfam" id="PF22252">
    <property type="entry name" value="PNGase_F-II_N"/>
    <property type="match status" value="1"/>
</dbReference>
<dbReference type="AlphaFoldDB" id="A0A4R4E662"/>
<evidence type="ECO:0000313" key="2">
    <source>
        <dbReference type="EMBL" id="TCZ74527.1"/>
    </source>
</evidence>